<proteinExistence type="predicted"/>
<evidence type="ECO:0000313" key="3">
    <source>
        <dbReference type="Proteomes" id="UP000248090"/>
    </source>
</evidence>
<feature type="transmembrane region" description="Helical" evidence="1">
    <location>
        <begin position="66"/>
        <end position="86"/>
    </location>
</feature>
<evidence type="ECO:0000256" key="1">
    <source>
        <dbReference type="SAM" id="Phobius"/>
    </source>
</evidence>
<name>A0ABX5LTW8_9GAMM</name>
<protein>
    <submittedName>
        <fullName evidence="2">Uncharacterized protein</fullName>
    </submittedName>
</protein>
<keyword evidence="1" id="KW-0812">Transmembrane</keyword>
<dbReference type="EMBL" id="LAPT01000129">
    <property type="protein sequence ID" value="PXF29045.1"/>
    <property type="molecule type" value="Genomic_DNA"/>
</dbReference>
<comment type="caution">
    <text evidence="2">The sequence shown here is derived from an EMBL/GenBank/DDBJ whole genome shotgun (WGS) entry which is preliminary data.</text>
</comment>
<keyword evidence="3" id="KW-1185">Reference proteome</keyword>
<dbReference type="Proteomes" id="UP000248090">
    <property type="component" value="Unassembled WGS sequence"/>
</dbReference>
<feature type="transmembrane region" description="Helical" evidence="1">
    <location>
        <begin position="6"/>
        <end position="22"/>
    </location>
</feature>
<reference evidence="2 3" key="1">
    <citation type="submission" date="2015-03" db="EMBL/GenBank/DDBJ databases">
        <authorList>
            <person name="Krishnan R."/>
            <person name="Midha S."/>
            <person name="Patil P.B."/>
            <person name="Rameshkumar N."/>
        </authorList>
    </citation>
    <scope>NUCLEOTIDE SEQUENCE [LARGE SCALE GENOMIC DNA]</scope>
    <source>
        <strain evidence="2 3">L1E11</strain>
    </source>
</reference>
<organism evidence="2 3">
    <name type="scientific">Pokkaliibacter plantistimulans</name>
    <dbReference type="NCBI Taxonomy" id="1635171"/>
    <lineage>
        <taxon>Bacteria</taxon>
        <taxon>Pseudomonadati</taxon>
        <taxon>Pseudomonadota</taxon>
        <taxon>Gammaproteobacteria</taxon>
        <taxon>Oceanospirillales</taxon>
        <taxon>Balneatrichaceae</taxon>
        <taxon>Pokkaliibacter</taxon>
    </lineage>
</organism>
<keyword evidence="1" id="KW-0472">Membrane</keyword>
<sequence length="104" mass="11723">MLTYFLFIIGLFLLYASSRLYFSEPLGQSKKLLPLLVAVFIPSISGAAIILNNFSLREINTNLQDYNALLIALLNISIISIIHIAIQKRNHSSTKKIQSREDSQ</sequence>
<evidence type="ECO:0000313" key="2">
    <source>
        <dbReference type="EMBL" id="PXF29045.1"/>
    </source>
</evidence>
<accession>A0ABX5LTW8</accession>
<gene>
    <name evidence="2" type="ORF">WH50_23025</name>
</gene>
<keyword evidence="1" id="KW-1133">Transmembrane helix</keyword>
<feature type="transmembrane region" description="Helical" evidence="1">
    <location>
        <begin position="34"/>
        <end position="54"/>
    </location>
</feature>